<dbReference type="AlphaFoldDB" id="A0AAD4H665"/>
<evidence type="ECO:0000313" key="3">
    <source>
        <dbReference type="Proteomes" id="UP001194580"/>
    </source>
</evidence>
<accession>A0AAD4H665</accession>
<organism evidence="2 3">
    <name type="scientific">Linnemannia exigua</name>
    <dbReference type="NCBI Taxonomy" id="604196"/>
    <lineage>
        <taxon>Eukaryota</taxon>
        <taxon>Fungi</taxon>
        <taxon>Fungi incertae sedis</taxon>
        <taxon>Mucoromycota</taxon>
        <taxon>Mortierellomycotina</taxon>
        <taxon>Mortierellomycetes</taxon>
        <taxon>Mortierellales</taxon>
        <taxon>Mortierellaceae</taxon>
        <taxon>Linnemannia</taxon>
    </lineage>
</organism>
<dbReference type="EMBL" id="JAAAIL010000642">
    <property type="protein sequence ID" value="KAG0274160.1"/>
    <property type="molecule type" value="Genomic_DNA"/>
</dbReference>
<feature type="chain" id="PRO_5041979890" evidence="1">
    <location>
        <begin position="26"/>
        <end position="404"/>
    </location>
</feature>
<feature type="signal peptide" evidence="1">
    <location>
        <begin position="1"/>
        <end position="25"/>
    </location>
</feature>
<evidence type="ECO:0000313" key="2">
    <source>
        <dbReference type="EMBL" id="KAG0274160.1"/>
    </source>
</evidence>
<protein>
    <submittedName>
        <fullName evidence="2">Uncharacterized protein</fullName>
    </submittedName>
</protein>
<reference evidence="2" key="1">
    <citation type="journal article" date="2020" name="Fungal Divers.">
        <title>Resolving the Mortierellaceae phylogeny through synthesis of multi-gene phylogenetics and phylogenomics.</title>
        <authorList>
            <person name="Vandepol N."/>
            <person name="Liber J."/>
            <person name="Desiro A."/>
            <person name="Na H."/>
            <person name="Kennedy M."/>
            <person name="Barry K."/>
            <person name="Grigoriev I.V."/>
            <person name="Miller A.N."/>
            <person name="O'Donnell K."/>
            <person name="Stajich J.E."/>
            <person name="Bonito G."/>
        </authorList>
    </citation>
    <scope>NUCLEOTIDE SEQUENCE</scope>
    <source>
        <strain evidence="2">NRRL 28262</strain>
    </source>
</reference>
<comment type="caution">
    <text evidence="2">The sequence shown here is derived from an EMBL/GenBank/DDBJ whole genome shotgun (WGS) entry which is preliminary data.</text>
</comment>
<name>A0AAD4H665_9FUNG</name>
<gene>
    <name evidence="2" type="ORF">BGZ95_010042</name>
</gene>
<keyword evidence="1" id="KW-0732">Signal</keyword>
<dbReference type="Proteomes" id="UP001194580">
    <property type="component" value="Unassembled WGS sequence"/>
</dbReference>
<keyword evidence="3" id="KW-1185">Reference proteome</keyword>
<sequence>MAKLTSLLFISLSATLLTLSGLTEAKPNLGACFLHVPKDPLTPKGLATPYILKKGNCDQTIPDQQVFVEATVFDIDTKTFSVYHPLVINEGTKAAIAPVVPKLPKNSIVGLWFGANSESITLTGNIDGCVNGLSSTDIFGQVAFCNAHPFFQAVQAAKKNSGGVVIPPLGNDVNGNPCPTTRHFGIIDQDQSDNVITTYLQHKNQFAQATVANRKKLKKFTEIANGSDNALVADLLDPALKCSPFKAPSLMEAGVHLGSMALNELHAIHQRAPVALIPESDPMVLSNNKPSIQKLNAYRKGVNQHQITNLNQATTKSYCINYGNIAPRYIQGIAKLIVHRPSPDAGAANNLLTFLGQRYAASWTNLGCDKVLKKTSDITVTTNKDGVAIKIHFHQSKPIKSKKY</sequence>
<proteinExistence type="predicted"/>
<evidence type="ECO:0000256" key="1">
    <source>
        <dbReference type="SAM" id="SignalP"/>
    </source>
</evidence>